<proteinExistence type="predicted"/>
<name>A0A0A9FWK4_ARUDO</name>
<sequence length="65" mass="7251">MQHHQHLPSTTTRPSLGTSTLHSALYGTMPTPLGQRLGNHLLVYFQPLALTLTTTFYVVVYGNNR</sequence>
<keyword evidence="2" id="KW-0472">Membrane</keyword>
<organism evidence="3">
    <name type="scientific">Arundo donax</name>
    <name type="common">Giant reed</name>
    <name type="synonym">Donax arundinaceus</name>
    <dbReference type="NCBI Taxonomy" id="35708"/>
    <lineage>
        <taxon>Eukaryota</taxon>
        <taxon>Viridiplantae</taxon>
        <taxon>Streptophyta</taxon>
        <taxon>Embryophyta</taxon>
        <taxon>Tracheophyta</taxon>
        <taxon>Spermatophyta</taxon>
        <taxon>Magnoliopsida</taxon>
        <taxon>Liliopsida</taxon>
        <taxon>Poales</taxon>
        <taxon>Poaceae</taxon>
        <taxon>PACMAD clade</taxon>
        <taxon>Arundinoideae</taxon>
        <taxon>Arundineae</taxon>
        <taxon>Arundo</taxon>
    </lineage>
</organism>
<reference evidence="3" key="2">
    <citation type="journal article" date="2015" name="Data Brief">
        <title>Shoot transcriptome of the giant reed, Arundo donax.</title>
        <authorList>
            <person name="Barrero R.A."/>
            <person name="Guerrero F.D."/>
            <person name="Moolhuijzen P."/>
            <person name="Goolsby J.A."/>
            <person name="Tidwell J."/>
            <person name="Bellgard S.E."/>
            <person name="Bellgard M.I."/>
        </authorList>
    </citation>
    <scope>NUCLEOTIDE SEQUENCE</scope>
    <source>
        <tissue evidence="3">Shoot tissue taken approximately 20 cm above the soil surface</tissue>
    </source>
</reference>
<keyword evidence="2" id="KW-1133">Transmembrane helix</keyword>
<feature type="region of interest" description="Disordered" evidence="1">
    <location>
        <begin position="1"/>
        <end position="23"/>
    </location>
</feature>
<feature type="transmembrane region" description="Helical" evidence="2">
    <location>
        <begin position="41"/>
        <end position="60"/>
    </location>
</feature>
<accession>A0A0A9FWK4</accession>
<feature type="compositionally biased region" description="Polar residues" evidence="1">
    <location>
        <begin position="7"/>
        <end position="22"/>
    </location>
</feature>
<protein>
    <submittedName>
        <fullName evidence="3">Uncharacterized protein</fullName>
    </submittedName>
</protein>
<evidence type="ECO:0000313" key="3">
    <source>
        <dbReference type="EMBL" id="JAE15589.1"/>
    </source>
</evidence>
<reference evidence="3" key="1">
    <citation type="submission" date="2014-09" db="EMBL/GenBank/DDBJ databases">
        <authorList>
            <person name="Magalhaes I.L.F."/>
            <person name="Oliveira U."/>
            <person name="Santos F.R."/>
            <person name="Vidigal T.H.D.A."/>
            <person name="Brescovit A.D."/>
            <person name="Santos A.J."/>
        </authorList>
    </citation>
    <scope>NUCLEOTIDE SEQUENCE</scope>
    <source>
        <tissue evidence="3">Shoot tissue taken approximately 20 cm above the soil surface</tissue>
    </source>
</reference>
<dbReference type="EMBL" id="GBRH01182307">
    <property type="protein sequence ID" value="JAE15589.1"/>
    <property type="molecule type" value="Transcribed_RNA"/>
</dbReference>
<evidence type="ECO:0000256" key="1">
    <source>
        <dbReference type="SAM" id="MobiDB-lite"/>
    </source>
</evidence>
<dbReference type="AlphaFoldDB" id="A0A0A9FWK4"/>
<evidence type="ECO:0000256" key="2">
    <source>
        <dbReference type="SAM" id="Phobius"/>
    </source>
</evidence>
<keyword evidence="2" id="KW-0812">Transmembrane</keyword>